<feature type="compositionally biased region" description="Polar residues" evidence="1">
    <location>
        <begin position="166"/>
        <end position="175"/>
    </location>
</feature>
<keyword evidence="2" id="KW-0812">Transmembrane</keyword>
<name>V5DR33_TRYCR</name>
<dbReference type="VEuPathDB" id="TriTrypDB:TCDM_01335"/>
<evidence type="ECO:0000256" key="2">
    <source>
        <dbReference type="SAM" id="Phobius"/>
    </source>
</evidence>
<accession>V5DR33</accession>
<dbReference type="Proteomes" id="UP000017861">
    <property type="component" value="Unassembled WGS sequence"/>
</dbReference>
<keyword evidence="2" id="KW-0472">Membrane</keyword>
<feature type="compositionally biased region" description="Basic and acidic residues" evidence="1">
    <location>
        <begin position="148"/>
        <end position="157"/>
    </location>
</feature>
<organism evidence="3 4">
    <name type="scientific">Trypanosoma cruzi Dm28c</name>
    <dbReference type="NCBI Taxonomy" id="1416333"/>
    <lineage>
        <taxon>Eukaryota</taxon>
        <taxon>Discoba</taxon>
        <taxon>Euglenozoa</taxon>
        <taxon>Kinetoplastea</taxon>
        <taxon>Metakinetoplastina</taxon>
        <taxon>Trypanosomatida</taxon>
        <taxon>Trypanosomatidae</taxon>
        <taxon>Trypanosoma</taxon>
        <taxon>Schizotrypanum</taxon>
    </lineage>
</organism>
<evidence type="ECO:0000313" key="3">
    <source>
        <dbReference type="EMBL" id="ESS69896.1"/>
    </source>
</evidence>
<comment type="caution">
    <text evidence="3">The sequence shown here is derived from an EMBL/GenBank/DDBJ whole genome shotgun (WGS) entry which is preliminary data.</text>
</comment>
<reference evidence="3 4" key="1">
    <citation type="journal article" date="2014" name="Genome Announc.">
        <title>Trypanosoma cruzi Clone Dm28c Draft Genome Sequence.</title>
        <authorList>
            <person name="Grisard E.C."/>
            <person name="Teixeira S.M."/>
            <person name="de Almeida L.G."/>
            <person name="Stoco P.H."/>
            <person name="Gerber A.L."/>
            <person name="Talavera-Lopez C."/>
            <person name="Lima O.C."/>
            <person name="Andersson B."/>
            <person name="de Vasconcelos A.T."/>
        </authorList>
    </citation>
    <scope>NUCLEOTIDE SEQUENCE [LARGE SCALE GENOMIC DNA]</scope>
    <source>
        <strain evidence="3 4">Dm28c</strain>
    </source>
</reference>
<gene>
    <name evidence="3" type="ORF">TCDM_01335</name>
</gene>
<dbReference type="AlphaFoldDB" id="V5DR33"/>
<feature type="region of interest" description="Disordered" evidence="1">
    <location>
        <begin position="148"/>
        <end position="176"/>
    </location>
</feature>
<keyword evidence="2" id="KW-1133">Transmembrane helix</keyword>
<evidence type="ECO:0000256" key="1">
    <source>
        <dbReference type="SAM" id="MobiDB-lite"/>
    </source>
</evidence>
<feature type="transmembrane region" description="Helical" evidence="2">
    <location>
        <begin position="7"/>
        <end position="29"/>
    </location>
</feature>
<sequence>MLARVSFIYLLLVPFFVMLLFFPFFFFWLQNTCSRTIMGWRGNLLSGLRDVDDPRLVKHYQGPLLSMNAASDDGVVLADASKEGSVAIGRRSNGGVGRRMAGNQPVLCAFVRQVLGGVEETVCEDGDITLDFDSLRIVLKADSTKDGGSHVRCVEHSSRRRPLHEPTTSSYTPQRHNFAPQRCRRNTISSSPITSNVNIPLSEQRAKENVRGQLPTLTIPTEYMNKENVSSAPSRVGHTDSTARAGREIASLWECIQRARSYLSVKLPLLHKEREMDVLEKGILQMEEADISVSSITEGKVGDSSVVGSNKTLTVASGSSSFLCRPFQEMEADSHLLAPRLKGQKLREAWRRDATLPARLHGVADIEGTGSVSLSRLLTVLREHRYLDWTEEEMKGTVAALANNRYTMMNETSDSMIQEGNFETLICINEENETFYLNSGAFFSLLRALLLL</sequence>
<proteinExistence type="predicted"/>
<evidence type="ECO:0000313" key="4">
    <source>
        <dbReference type="Proteomes" id="UP000017861"/>
    </source>
</evidence>
<dbReference type="OrthoDB" id="246181at2759"/>
<protein>
    <submittedName>
        <fullName evidence="3">Uncharacterized protein</fullName>
    </submittedName>
</protein>
<dbReference type="EMBL" id="AYLP01000008">
    <property type="protein sequence ID" value="ESS69896.1"/>
    <property type="molecule type" value="Genomic_DNA"/>
</dbReference>